<dbReference type="SUPFAM" id="SSF52402">
    <property type="entry name" value="Adenine nucleotide alpha hydrolases-like"/>
    <property type="match status" value="2"/>
</dbReference>
<comment type="similarity">
    <text evidence="1">Belongs to the universal stress protein A family.</text>
</comment>
<dbReference type="PRINTS" id="PR01438">
    <property type="entry name" value="UNVRSLSTRESS"/>
</dbReference>
<dbReference type="InterPro" id="IPR006016">
    <property type="entry name" value="UspA"/>
</dbReference>
<feature type="domain" description="UspA" evidence="2">
    <location>
        <begin position="2"/>
        <end position="137"/>
    </location>
</feature>
<dbReference type="Pfam" id="PF00582">
    <property type="entry name" value="Usp"/>
    <property type="match status" value="2"/>
</dbReference>
<dbReference type="PANTHER" id="PTHR46268:SF6">
    <property type="entry name" value="UNIVERSAL STRESS PROTEIN UP12"/>
    <property type="match status" value="1"/>
</dbReference>
<dbReference type="PANTHER" id="PTHR46268">
    <property type="entry name" value="STRESS RESPONSE PROTEIN NHAX"/>
    <property type="match status" value="1"/>
</dbReference>
<protein>
    <submittedName>
        <fullName evidence="3">Universal stress protein</fullName>
    </submittedName>
</protein>
<evidence type="ECO:0000256" key="1">
    <source>
        <dbReference type="ARBA" id="ARBA00008791"/>
    </source>
</evidence>
<proteinExistence type="inferred from homology"/>
<evidence type="ECO:0000313" key="3">
    <source>
        <dbReference type="EMBL" id="MFC7277700.1"/>
    </source>
</evidence>
<comment type="caution">
    <text evidence="3">The sequence shown here is derived from an EMBL/GenBank/DDBJ whole genome shotgun (WGS) entry which is preliminary data.</text>
</comment>
<organism evidence="3 4">
    <name type="scientific">Paractinoplanes rhizophilus</name>
    <dbReference type="NCBI Taxonomy" id="1416877"/>
    <lineage>
        <taxon>Bacteria</taxon>
        <taxon>Bacillati</taxon>
        <taxon>Actinomycetota</taxon>
        <taxon>Actinomycetes</taxon>
        <taxon>Micromonosporales</taxon>
        <taxon>Micromonosporaceae</taxon>
        <taxon>Paractinoplanes</taxon>
    </lineage>
</organism>
<accession>A0ABW2I0N1</accession>
<sequence>MTIIAGTDGTDWGMTAVEWAAAEAQRRRTPLRIAHAFDWDWRDSRFGVGAKYVEVARELAEAVAAEALDRAREVAPDIDVTTDTLPGHAAPRLLEAALGAELLVLGSRGRGGFAGLLLGSVSQRLATHAPCPVVVIRSRSVPGGPVAVGVDDHPAADHVLAAAFEAAAREECGLIVVRSFAPAIPPWLPDVRRAGIPTPEEKAIELGRIEEQLRPWREKYPDVAVESVLTHDTAAACLVRGSNSTRLVVVGSHGHGEIAGSLLGSVGLQLLHHAACPVLIVREEPAP</sequence>
<dbReference type="EMBL" id="JBHTBJ010000025">
    <property type="protein sequence ID" value="MFC7277700.1"/>
    <property type="molecule type" value="Genomic_DNA"/>
</dbReference>
<gene>
    <name evidence="3" type="ORF">ACFQS1_27235</name>
</gene>
<evidence type="ECO:0000313" key="4">
    <source>
        <dbReference type="Proteomes" id="UP001596548"/>
    </source>
</evidence>
<reference evidence="4" key="1">
    <citation type="journal article" date="2019" name="Int. J. Syst. Evol. Microbiol.">
        <title>The Global Catalogue of Microorganisms (GCM) 10K type strain sequencing project: providing services to taxonomists for standard genome sequencing and annotation.</title>
        <authorList>
            <consortium name="The Broad Institute Genomics Platform"/>
            <consortium name="The Broad Institute Genome Sequencing Center for Infectious Disease"/>
            <person name="Wu L."/>
            <person name="Ma J."/>
        </authorList>
    </citation>
    <scope>NUCLEOTIDE SEQUENCE [LARGE SCALE GENOMIC DNA]</scope>
    <source>
        <strain evidence="4">XZYJT-10</strain>
    </source>
</reference>
<evidence type="ECO:0000259" key="2">
    <source>
        <dbReference type="Pfam" id="PF00582"/>
    </source>
</evidence>
<dbReference type="Gene3D" id="3.40.50.620">
    <property type="entry name" value="HUPs"/>
    <property type="match status" value="2"/>
</dbReference>
<dbReference type="RefSeq" id="WP_378973629.1">
    <property type="nucleotide sequence ID" value="NZ_JBHTBJ010000025.1"/>
</dbReference>
<feature type="domain" description="UspA" evidence="2">
    <location>
        <begin position="146"/>
        <end position="282"/>
    </location>
</feature>
<keyword evidence="4" id="KW-1185">Reference proteome</keyword>
<name>A0ABW2I0N1_9ACTN</name>
<dbReference type="InterPro" id="IPR006015">
    <property type="entry name" value="Universal_stress_UspA"/>
</dbReference>
<dbReference type="InterPro" id="IPR014729">
    <property type="entry name" value="Rossmann-like_a/b/a_fold"/>
</dbReference>
<dbReference type="Proteomes" id="UP001596548">
    <property type="component" value="Unassembled WGS sequence"/>
</dbReference>